<proteinExistence type="predicted"/>
<accession>A0A849AFP4</accession>
<evidence type="ECO:0000313" key="2">
    <source>
        <dbReference type="EMBL" id="NNG39654.1"/>
    </source>
</evidence>
<dbReference type="RefSeq" id="WP_171154590.1">
    <property type="nucleotide sequence ID" value="NZ_JABENB010000001.1"/>
</dbReference>
<comment type="caution">
    <text evidence="2">The sequence shown here is derived from an EMBL/GenBank/DDBJ whole genome shotgun (WGS) entry which is preliminary data.</text>
</comment>
<protein>
    <submittedName>
        <fullName evidence="2">Uncharacterized protein</fullName>
    </submittedName>
</protein>
<gene>
    <name evidence="2" type="ORF">HJ588_10265</name>
</gene>
<evidence type="ECO:0000313" key="3">
    <source>
        <dbReference type="Proteomes" id="UP000557772"/>
    </source>
</evidence>
<organism evidence="2 3">
    <name type="scientific">Flexivirga aerilata</name>
    <dbReference type="NCBI Taxonomy" id="1656889"/>
    <lineage>
        <taxon>Bacteria</taxon>
        <taxon>Bacillati</taxon>
        <taxon>Actinomycetota</taxon>
        <taxon>Actinomycetes</taxon>
        <taxon>Micrococcales</taxon>
        <taxon>Dermacoccaceae</taxon>
        <taxon>Flexivirga</taxon>
    </lineage>
</organism>
<dbReference type="EMBL" id="JABENB010000001">
    <property type="protein sequence ID" value="NNG39654.1"/>
    <property type="molecule type" value="Genomic_DNA"/>
</dbReference>
<sequence length="131" mass="13194">MTLTAPDDYAYNLTASIVNMLGAGGGAIPDGLRTYAESGVANVKPGGTVTVRLSWPASIKESYLYADAGVDWAVGGDNKNIKLGGANGLHGYSTICGAASKPTGTTQPTAPQPTDEPPTPSPVTTQIGVTG</sequence>
<reference evidence="2 3" key="1">
    <citation type="submission" date="2020-05" db="EMBL/GenBank/DDBJ databases">
        <title>Flexivirga sp. ID2601S isolated from air conditioner.</title>
        <authorList>
            <person name="Kim D.H."/>
        </authorList>
    </citation>
    <scope>NUCLEOTIDE SEQUENCE [LARGE SCALE GENOMIC DNA]</scope>
    <source>
        <strain evidence="2 3">ID2601S</strain>
    </source>
</reference>
<feature type="region of interest" description="Disordered" evidence="1">
    <location>
        <begin position="98"/>
        <end position="131"/>
    </location>
</feature>
<dbReference type="AlphaFoldDB" id="A0A849AFP4"/>
<name>A0A849AFP4_9MICO</name>
<keyword evidence="3" id="KW-1185">Reference proteome</keyword>
<evidence type="ECO:0000256" key="1">
    <source>
        <dbReference type="SAM" id="MobiDB-lite"/>
    </source>
</evidence>
<feature type="compositionally biased region" description="Pro residues" evidence="1">
    <location>
        <begin position="110"/>
        <end position="121"/>
    </location>
</feature>
<dbReference type="Proteomes" id="UP000557772">
    <property type="component" value="Unassembled WGS sequence"/>
</dbReference>